<accession>K9ESY4</accession>
<evidence type="ECO:0000256" key="5">
    <source>
        <dbReference type="PIRSR" id="PIRSR606225-1"/>
    </source>
</evidence>
<dbReference type="STRING" id="883081.HMPREF9698_00389"/>
<dbReference type="OrthoDB" id="9807829at2"/>
<evidence type="ECO:0000256" key="1">
    <source>
        <dbReference type="ARBA" id="ARBA00000073"/>
    </source>
</evidence>
<evidence type="ECO:0000256" key="6">
    <source>
        <dbReference type="PROSITE-ProRule" id="PRU00182"/>
    </source>
</evidence>
<comment type="catalytic activity">
    <reaction evidence="1 7">
        <text>a uridine in RNA = a pseudouridine in RNA</text>
        <dbReference type="Rhea" id="RHEA:48348"/>
        <dbReference type="Rhea" id="RHEA-COMP:12068"/>
        <dbReference type="Rhea" id="RHEA-COMP:12069"/>
        <dbReference type="ChEBI" id="CHEBI:65314"/>
        <dbReference type="ChEBI" id="CHEBI:65315"/>
    </reaction>
</comment>
<dbReference type="InterPro" id="IPR006224">
    <property type="entry name" value="PsdUridine_synth_RluA-like_CS"/>
</dbReference>
<dbReference type="Pfam" id="PF00849">
    <property type="entry name" value="PseudoU_synth_2"/>
    <property type="match status" value="1"/>
</dbReference>
<dbReference type="InterPro" id="IPR006145">
    <property type="entry name" value="PsdUridine_synth_RsuA/RluA"/>
</dbReference>
<sequence>MTERREVRIDQEKGRLDKVLSDQLNDLSRSKIQDLIQTDQVTVNGQAVKANYQVAKGDKVVLTIPPVQEVNLEAEAIPVPIVYQDSDLAVVNKPQNMVVHPSLGHPDHTLVNALLYQLDNLSGINGELRPGIVHRIDKDTSGLLVVAKNDLAHQSLSKQLKDKTVDRHYLALVHGHVPHPKGTIDAPIGRDSKDRKKYAVTENGKEAITHFDLIRYFGQDYSLIQCQLETGRTHQIRVHLAYIGFPLAGDPLYGPKKTLEGPGQYLHAKTLGFDHPRTGQRLSFTSDLPQVFQQTLKELDLKYK</sequence>
<dbReference type="PROSITE" id="PS01129">
    <property type="entry name" value="PSI_RLU"/>
    <property type="match status" value="1"/>
</dbReference>
<dbReference type="PATRIC" id="fig|883081.3.peg.391"/>
<evidence type="ECO:0000313" key="9">
    <source>
        <dbReference type="EMBL" id="EKU94077.1"/>
    </source>
</evidence>
<comment type="function">
    <text evidence="7">Responsible for synthesis of pseudouridine from uracil.</text>
</comment>
<dbReference type="CDD" id="cd00165">
    <property type="entry name" value="S4"/>
    <property type="match status" value="1"/>
</dbReference>
<dbReference type="SUPFAM" id="SSF55120">
    <property type="entry name" value="Pseudouridine synthase"/>
    <property type="match status" value="1"/>
</dbReference>
<evidence type="ECO:0000256" key="4">
    <source>
        <dbReference type="ARBA" id="ARBA00023235"/>
    </source>
</evidence>
<evidence type="ECO:0000256" key="3">
    <source>
        <dbReference type="ARBA" id="ARBA00022884"/>
    </source>
</evidence>
<dbReference type="CDD" id="cd02869">
    <property type="entry name" value="PseudoU_synth_RluA_like"/>
    <property type="match status" value="1"/>
</dbReference>
<proteinExistence type="inferred from homology"/>
<dbReference type="EMBL" id="AGXA01000005">
    <property type="protein sequence ID" value="EKU94077.1"/>
    <property type="molecule type" value="Genomic_DNA"/>
</dbReference>
<organism evidence="9 10">
    <name type="scientific">Alloiococcus otitis ATCC 51267</name>
    <dbReference type="NCBI Taxonomy" id="883081"/>
    <lineage>
        <taxon>Bacteria</taxon>
        <taxon>Bacillati</taxon>
        <taxon>Bacillota</taxon>
        <taxon>Bacilli</taxon>
        <taxon>Lactobacillales</taxon>
        <taxon>Carnobacteriaceae</taxon>
        <taxon>Alloiococcus</taxon>
    </lineage>
</organism>
<dbReference type="GO" id="GO:0120159">
    <property type="term" value="F:rRNA pseudouridine synthase activity"/>
    <property type="evidence" value="ECO:0007669"/>
    <property type="project" value="UniProtKB-ARBA"/>
</dbReference>
<reference evidence="9 10" key="1">
    <citation type="submission" date="2012-09" db="EMBL/GenBank/DDBJ databases">
        <title>The Genome Sequence of Alloiococcus otitis ATCC 51267.</title>
        <authorList>
            <consortium name="The Broad Institute Genome Sequencing Platform"/>
            <person name="Earl A."/>
            <person name="Ward D."/>
            <person name="Feldgarden M."/>
            <person name="Gevers D."/>
            <person name="Huys G."/>
            <person name="Walker B."/>
            <person name="Young S.K."/>
            <person name="Zeng Q."/>
            <person name="Gargeya S."/>
            <person name="Fitzgerald M."/>
            <person name="Haas B."/>
            <person name="Abouelleil A."/>
            <person name="Alvarado L."/>
            <person name="Arachchi H.M."/>
            <person name="Berlin A.M."/>
            <person name="Chapman S.B."/>
            <person name="Goldberg J."/>
            <person name="Griggs A."/>
            <person name="Gujja S."/>
            <person name="Hansen M."/>
            <person name="Howarth C."/>
            <person name="Imamovic A."/>
            <person name="Larimer J."/>
            <person name="McCowen C."/>
            <person name="Montmayeur A."/>
            <person name="Murphy C."/>
            <person name="Neiman D."/>
            <person name="Pearson M."/>
            <person name="Priest M."/>
            <person name="Roberts A."/>
            <person name="Saif S."/>
            <person name="Shea T."/>
            <person name="Sisk P."/>
            <person name="Sykes S."/>
            <person name="Wortman J."/>
            <person name="Nusbaum C."/>
            <person name="Birren B."/>
        </authorList>
    </citation>
    <scope>NUCLEOTIDE SEQUENCE [LARGE SCALE GENOMIC DNA]</scope>
    <source>
        <strain evidence="9 10">ATCC 51267</strain>
    </source>
</reference>
<dbReference type="PANTHER" id="PTHR21600">
    <property type="entry name" value="MITOCHONDRIAL RNA PSEUDOURIDINE SYNTHASE"/>
    <property type="match status" value="1"/>
</dbReference>
<keyword evidence="10" id="KW-1185">Reference proteome</keyword>
<dbReference type="InterPro" id="IPR002942">
    <property type="entry name" value="S4_RNA-bd"/>
</dbReference>
<dbReference type="Pfam" id="PF01479">
    <property type="entry name" value="S4"/>
    <property type="match status" value="1"/>
</dbReference>
<dbReference type="InterPro" id="IPR020103">
    <property type="entry name" value="PsdUridine_synth_cat_dom_sf"/>
</dbReference>
<protein>
    <recommendedName>
        <fullName evidence="7">Pseudouridine synthase</fullName>
        <ecNumber evidence="7">5.4.99.-</ecNumber>
    </recommendedName>
</protein>
<dbReference type="HOGENOM" id="CLU_016902_4_4_9"/>
<dbReference type="Gene3D" id="3.30.2350.10">
    <property type="entry name" value="Pseudouridine synthase"/>
    <property type="match status" value="1"/>
</dbReference>
<keyword evidence="3 6" id="KW-0694">RNA-binding</keyword>
<dbReference type="GO" id="GO:0003723">
    <property type="term" value="F:RNA binding"/>
    <property type="evidence" value="ECO:0007669"/>
    <property type="project" value="UniProtKB-KW"/>
</dbReference>
<dbReference type="InterPro" id="IPR006225">
    <property type="entry name" value="PsdUridine_synth_RluC/D"/>
</dbReference>
<dbReference type="InterPro" id="IPR036986">
    <property type="entry name" value="S4_RNA-bd_sf"/>
</dbReference>
<dbReference type="AlphaFoldDB" id="K9ESY4"/>
<dbReference type="PROSITE" id="PS50889">
    <property type="entry name" value="S4"/>
    <property type="match status" value="1"/>
</dbReference>
<dbReference type="eggNOG" id="COG0564">
    <property type="taxonomic scope" value="Bacteria"/>
</dbReference>
<name>K9ESY4_9LACT</name>
<dbReference type="RefSeq" id="WP_003776811.1">
    <property type="nucleotide sequence ID" value="NZ_JH992957.1"/>
</dbReference>
<dbReference type="EC" id="5.4.99.-" evidence="7"/>
<dbReference type="SUPFAM" id="SSF55174">
    <property type="entry name" value="Alpha-L RNA-binding motif"/>
    <property type="match status" value="1"/>
</dbReference>
<dbReference type="Gene3D" id="3.10.290.10">
    <property type="entry name" value="RNA-binding S4 domain"/>
    <property type="match status" value="1"/>
</dbReference>
<evidence type="ECO:0000259" key="8">
    <source>
        <dbReference type="SMART" id="SM00363"/>
    </source>
</evidence>
<dbReference type="Proteomes" id="UP000009875">
    <property type="component" value="Unassembled WGS sequence"/>
</dbReference>
<evidence type="ECO:0000256" key="7">
    <source>
        <dbReference type="RuleBase" id="RU362028"/>
    </source>
</evidence>
<evidence type="ECO:0000313" key="10">
    <source>
        <dbReference type="Proteomes" id="UP000009875"/>
    </source>
</evidence>
<comment type="similarity">
    <text evidence="2 7">Belongs to the pseudouridine synthase RluA family.</text>
</comment>
<dbReference type="NCBIfam" id="TIGR00005">
    <property type="entry name" value="rluA_subfam"/>
    <property type="match status" value="1"/>
</dbReference>
<gene>
    <name evidence="9" type="ORF">HMPREF9698_00389</name>
</gene>
<feature type="domain" description="RNA-binding S4" evidence="8">
    <location>
        <begin position="14"/>
        <end position="78"/>
    </location>
</feature>
<evidence type="ECO:0000256" key="2">
    <source>
        <dbReference type="ARBA" id="ARBA00010876"/>
    </source>
</evidence>
<dbReference type="SMART" id="SM00363">
    <property type="entry name" value="S4"/>
    <property type="match status" value="1"/>
</dbReference>
<dbReference type="GO" id="GO:0000455">
    <property type="term" value="P:enzyme-directed rRNA pseudouridine synthesis"/>
    <property type="evidence" value="ECO:0007669"/>
    <property type="project" value="TreeGrafter"/>
</dbReference>
<dbReference type="PANTHER" id="PTHR21600:SF44">
    <property type="entry name" value="RIBOSOMAL LARGE SUBUNIT PSEUDOURIDINE SYNTHASE D"/>
    <property type="match status" value="1"/>
</dbReference>
<feature type="active site" evidence="5">
    <location>
        <position position="137"/>
    </location>
</feature>
<comment type="caution">
    <text evidence="9">The sequence shown here is derived from an EMBL/GenBank/DDBJ whole genome shotgun (WGS) entry which is preliminary data.</text>
</comment>
<dbReference type="InterPro" id="IPR050188">
    <property type="entry name" value="RluA_PseudoU_synthase"/>
</dbReference>
<keyword evidence="4 7" id="KW-0413">Isomerase</keyword>
<dbReference type="FunFam" id="3.30.2350.10:FF:000006">
    <property type="entry name" value="Pseudouridine synthase"/>
    <property type="match status" value="1"/>
</dbReference>